<gene>
    <name evidence="1" type="primary">PRP46_1</name>
    <name evidence="1" type="ORF">DSO57_1002380</name>
</gene>
<evidence type="ECO:0000313" key="2">
    <source>
        <dbReference type="Proteomes" id="UP001165960"/>
    </source>
</evidence>
<name>A0ACC2RNR5_9FUNG</name>
<proteinExistence type="predicted"/>
<keyword evidence="2" id="KW-1185">Reference proteome</keyword>
<dbReference type="Proteomes" id="UP001165960">
    <property type="component" value="Unassembled WGS sequence"/>
</dbReference>
<protein>
    <submittedName>
        <fullName evidence="1">Pre-mRNA-splicing factor prp46</fullName>
    </submittedName>
</protein>
<reference evidence="1" key="1">
    <citation type="submission" date="2022-04" db="EMBL/GenBank/DDBJ databases">
        <title>Genome of the entomopathogenic fungus Entomophthora muscae.</title>
        <authorList>
            <person name="Elya C."/>
            <person name="Lovett B.R."/>
            <person name="Lee E."/>
            <person name="Macias A.M."/>
            <person name="Hajek A.E."/>
            <person name="De Bivort B.L."/>
            <person name="Kasson M.T."/>
            <person name="De Fine Licht H.H."/>
            <person name="Stajich J.E."/>
        </authorList>
    </citation>
    <scope>NUCLEOTIDE SEQUENCE</scope>
    <source>
        <strain evidence="1">Berkeley</strain>
    </source>
</reference>
<dbReference type="EMBL" id="QTSX02007105">
    <property type="protein sequence ID" value="KAJ9051681.1"/>
    <property type="molecule type" value="Genomic_DNA"/>
</dbReference>
<accession>A0ACC2RNR5</accession>
<organism evidence="1 2">
    <name type="scientific">Entomophthora muscae</name>
    <dbReference type="NCBI Taxonomy" id="34485"/>
    <lineage>
        <taxon>Eukaryota</taxon>
        <taxon>Fungi</taxon>
        <taxon>Fungi incertae sedis</taxon>
        <taxon>Zoopagomycota</taxon>
        <taxon>Entomophthoromycotina</taxon>
        <taxon>Entomophthoromycetes</taxon>
        <taxon>Entomophthorales</taxon>
        <taxon>Entomophthoraceae</taxon>
        <taxon>Entomophthora</taxon>
    </lineage>
</organism>
<comment type="caution">
    <text evidence="1">The sequence shown here is derived from an EMBL/GenBank/DDBJ whole genome shotgun (WGS) entry which is preliminary data.</text>
</comment>
<evidence type="ECO:0000313" key="1">
    <source>
        <dbReference type="EMBL" id="KAJ9051681.1"/>
    </source>
</evidence>
<sequence length="456" mass="50359">MSVADIPPPEVLLEKSVKRTNSLFVPGSLVQEVTGDEVPPSQRIKLSSKIRAEYQAVRELPKSLTVNQTKNLSLEEAEATQKRSSHSVLDKLPINQKNENGNPLSGILTIRTASASLSGPFKDDIGDGGALIRRKNVDRIKPEIACPLEADAGHKWASWLGSFSCCRSRKPVIWDLASGTLKLSLTGHISSVRGLEVSPRHPYLFSCGEDKMVKCWDLEQNKVIRHYHGHLSGVYSLSLHPTLDLLVTSGRDSTARVWDMRTKQCVHVLGGHRSTVGAVRCQEADPQVITSSMDSTIRLWDLAAGRTLTTLTHHKKSVRALALHPKEFSFASGSPDNIKQFRCPEGNFVQNYSGHDSIIDTLAINADNVMVSGANNGTLKFWDWKSGHNFQSMDSLAQPGSLDSEAGIFCSTFDRSGLRLITGEADKTIKVWKEDETATPESHPIDWKPNMSRDRY</sequence>